<feature type="compositionally biased region" description="Low complexity" evidence="1">
    <location>
        <begin position="95"/>
        <end position="106"/>
    </location>
</feature>
<organism evidence="2 3">
    <name type="scientific">Agrocybe chaxingu</name>
    <dbReference type="NCBI Taxonomy" id="84603"/>
    <lineage>
        <taxon>Eukaryota</taxon>
        <taxon>Fungi</taxon>
        <taxon>Dikarya</taxon>
        <taxon>Basidiomycota</taxon>
        <taxon>Agaricomycotina</taxon>
        <taxon>Agaricomycetes</taxon>
        <taxon>Agaricomycetidae</taxon>
        <taxon>Agaricales</taxon>
        <taxon>Agaricineae</taxon>
        <taxon>Strophariaceae</taxon>
        <taxon>Agrocybe</taxon>
    </lineage>
</organism>
<feature type="compositionally biased region" description="Polar residues" evidence="1">
    <location>
        <begin position="67"/>
        <end position="78"/>
    </location>
</feature>
<evidence type="ECO:0000313" key="2">
    <source>
        <dbReference type="EMBL" id="KAJ3483763.1"/>
    </source>
</evidence>
<name>A0A9W8JP00_9AGAR</name>
<dbReference type="AlphaFoldDB" id="A0A9W8JP00"/>
<comment type="caution">
    <text evidence="2">The sequence shown here is derived from an EMBL/GenBank/DDBJ whole genome shotgun (WGS) entry which is preliminary data.</text>
</comment>
<gene>
    <name evidence="2" type="ORF">NLJ89_g12035</name>
</gene>
<reference evidence="2" key="1">
    <citation type="submission" date="2022-07" db="EMBL/GenBank/DDBJ databases">
        <title>Genome Sequence of Agrocybe chaxingu.</title>
        <authorList>
            <person name="Buettner E."/>
        </authorList>
    </citation>
    <scope>NUCLEOTIDE SEQUENCE</scope>
    <source>
        <strain evidence="2">MP-N11</strain>
    </source>
</reference>
<accession>A0A9W8JP00</accession>
<evidence type="ECO:0000256" key="1">
    <source>
        <dbReference type="SAM" id="MobiDB-lite"/>
    </source>
</evidence>
<evidence type="ECO:0000313" key="3">
    <source>
        <dbReference type="Proteomes" id="UP001148786"/>
    </source>
</evidence>
<dbReference type="EMBL" id="JANKHO010003413">
    <property type="protein sequence ID" value="KAJ3483763.1"/>
    <property type="molecule type" value="Genomic_DNA"/>
</dbReference>
<sequence length="159" mass="16839">MHPRQRVKRGSSLLQALVRRFDHDTTELSAASHNGRGRSKTPKSQFRRSPYSEGRPFGHRTLDNRNRGASTSAVQSTGAVLPASVPTAPAGAITAPSVVPASPAVAEKTSTSIHDVDVEMISLDGTRSKAAPMDTPAPENREVEKDSVSAAETGRANEA</sequence>
<feature type="region of interest" description="Disordered" evidence="1">
    <location>
        <begin position="25"/>
        <end position="159"/>
    </location>
</feature>
<proteinExistence type="predicted"/>
<protein>
    <submittedName>
        <fullName evidence="2">Uncharacterized protein</fullName>
    </submittedName>
</protein>
<dbReference type="Proteomes" id="UP001148786">
    <property type="component" value="Unassembled WGS sequence"/>
</dbReference>
<keyword evidence="3" id="KW-1185">Reference proteome</keyword>